<dbReference type="Pfam" id="PF01381">
    <property type="entry name" value="HTH_3"/>
    <property type="match status" value="1"/>
</dbReference>
<keyword evidence="7" id="KW-1185">Reference proteome</keyword>
<evidence type="ECO:0000256" key="2">
    <source>
        <dbReference type="ARBA" id="ARBA00023125"/>
    </source>
</evidence>
<dbReference type="InterPro" id="IPR010982">
    <property type="entry name" value="Lambda_DNA-bd_dom_sf"/>
</dbReference>
<accession>A0A369TIK2</accession>
<evidence type="ECO:0000259" key="5">
    <source>
        <dbReference type="PROSITE" id="PS50943"/>
    </source>
</evidence>
<dbReference type="PROSITE" id="PS50943">
    <property type="entry name" value="HTH_CROC1"/>
    <property type="match status" value="1"/>
</dbReference>
<sequence length="123" mass="13506">MYQASPKQLGQRIKMRREQVGLSTSALARRLGVQRDTLAAWEIGSSEPRANKLQMLAGVLGTNVSWLLEGDAGCGPNPQPTNDTAALREQLGQARDLAQNLSNMLESIQHRIDLLEKDKSTHS</sequence>
<dbReference type="GO" id="GO:0003677">
    <property type="term" value="F:DNA binding"/>
    <property type="evidence" value="ECO:0007669"/>
    <property type="project" value="UniProtKB-KW"/>
</dbReference>
<evidence type="ECO:0000313" key="7">
    <source>
        <dbReference type="Proteomes" id="UP000253941"/>
    </source>
</evidence>
<comment type="caution">
    <text evidence="6">The sequence shown here is derived from an EMBL/GenBank/DDBJ whole genome shotgun (WGS) entry which is preliminary data.</text>
</comment>
<keyword evidence="4" id="KW-0175">Coiled coil</keyword>
<gene>
    <name evidence="6" type="ORF">DRB17_05975</name>
</gene>
<dbReference type="Gene3D" id="1.10.260.40">
    <property type="entry name" value="lambda repressor-like DNA-binding domains"/>
    <property type="match status" value="1"/>
</dbReference>
<evidence type="ECO:0000256" key="1">
    <source>
        <dbReference type="ARBA" id="ARBA00023015"/>
    </source>
</evidence>
<dbReference type="PANTHER" id="PTHR40661:SF3">
    <property type="entry name" value="FELS-1 PROPHAGE TRANSCRIPTIONAL REGULATOR"/>
    <property type="match status" value="1"/>
</dbReference>
<feature type="domain" description="HTH cro/C1-type" evidence="5">
    <location>
        <begin position="13"/>
        <end position="67"/>
    </location>
</feature>
<evidence type="ECO:0000256" key="4">
    <source>
        <dbReference type="SAM" id="Coils"/>
    </source>
</evidence>
<dbReference type="PANTHER" id="PTHR40661">
    <property type="match status" value="1"/>
</dbReference>
<dbReference type="SMART" id="SM00530">
    <property type="entry name" value="HTH_XRE"/>
    <property type="match status" value="1"/>
</dbReference>
<name>A0A369TIK2_9PROT</name>
<keyword evidence="1" id="KW-0805">Transcription regulation</keyword>
<protein>
    <submittedName>
        <fullName evidence="6">XRE family transcriptional regulator</fullName>
    </submittedName>
</protein>
<reference evidence="6 7" key="1">
    <citation type="submission" date="2018-07" db="EMBL/GenBank/DDBJ databases">
        <title>Venubactetium sediminum gen. nov., sp. nov., isolated from a marine solar saltern.</title>
        <authorList>
            <person name="Wang S."/>
        </authorList>
    </citation>
    <scope>NUCLEOTIDE SEQUENCE [LARGE SCALE GENOMIC DNA]</scope>
    <source>
        <strain evidence="6 7">WD2A32</strain>
    </source>
</reference>
<dbReference type="CDD" id="cd00093">
    <property type="entry name" value="HTH_XRE"/>
    <property type="match status" value="1"/>
</dbReference>
<proteinExistence type="predicted"/>
<feature type="coiled-coil region" evidence="4">
    <location>
        <begin position="91"/>
        <end position="118"/>
    </location>
</feature>
<dbReference type="RefSeq" id="WP_114581281.1">
    <property type="nucleotide sequence ID" value="NZ_QPMH01000004.1"/>
</dbReference>
<dbReference type="SUPFAM" id="SSF47413">
    <property type="entry name" value="lambda repressor-like DNA-binding domains"/>
    <property type="match status" value="1"/>
</dbReference>
<keyword evidence="2" id="KW-0238">DNA-binding</keyword>
<dbReference type="AlphaFoldDB" id="A0A369TIK2"/>
<keyword evidence="3" id="KW-0804">Transcription</keyword>
<dbReference type="EMBL" id="QPMH01000004">
    <property type="protein sequence ID" value="RDD62706.1"/>
    <property type="molecule type" value="Genomic_DNA"/>
</dbReference>
<dbReference type="Proteomes" id="UP000253941">
    <property type="component" value="Unassembled WGS sequence"/>
</dbReference>
<evidence type="ECO:0000256" key="3">
    <source>
        <dbReference type="ARBA" id="ARBA00023163"/>
    </source>
</evidence>
<evidence type="ECO:0000313" key="6">
    <source>
        <dbReference type="EMBL" id="RDD62706.1"/>
    </source>
</evidence>
<dbReference type="InterPro" id="IPR001387">
    <property type="entry name" value="Cro/C1-type_HTH"/>
</dbReference>
<organism evidence="6 7">
    <name type="scientific">Ferruginivarius sediminum</name>
    <dbReference type="NCBI Taxonomy" id="2661937"/>
    <lineage>
        <taxon>Bacteria</taxon>
        <taxon>Pseudomonadati</taxon>
        <taxon>Pseudomonadota</taxon>
        <taxon>Alphaproteobacteria</taxon>
        <taxon>Rhodospirillales</taxon>
        <taxon>Rhodospirillaceae</taxon>
        <taxon>Ferruginivarius</taxon>
    </lineage>
</organism>